<accession>A0A1H3RF78</accession>
<dbReference type="InterPro" id="IPR051699">
    <property type="entry name" value="Rpn/YhgA-like_nuclease"/>
</dbReference>
<dbReference type="AlphaFoldDB" id="A0A1H3RF78"/>
<dbReference type="Pfam" id="PF14261">
    <property type="entry name" value="DUF4351"/>
    <property type="match status" value="1"/>
</dbReference>
<feature type="domain" description="Transposase (putative) YhgA-like" evidence="1">
    <location>
        <begin position="8"/>
        <end position="215"/>
    </location>
</feature>
<proteinExistence type="predicted"/>
<organism evidence="3 4">
    <name type="scientific">Tindallia californiensis</name>
    <dbReference type="NCBI Taxonomy" id="159292"/>
    <lineage>
        <taxon>Bacteria</taxon>
        <taxon>Bacillati</taxon>
        <taxon>Bacillota</taxon>
        <taxon>Clostridia</taxon>
        <taxon>Peptostreptococcales</taxon>
        <taxon>Tindalliaceae</taxon>
        <taxon>Tindallia</taxon>
    </lineage>
</organism>
<dbReference type="OrthoDB" id="1980949at2"/>
<feature type="domain" description="DUF4351" evidence="2">
    <location>
        <begin position="283"/>
        <end position="341"/>
    </location>
</feature>
<dbReference type="RefSeq" id="WP_093315677.1">
    <property type="nucleotide sequence ID" value="NZ_FNPV01000021.1"/>
</dbReference>
<dbReference type="PANTHER" id="PTHR34611:SF2">
    <property type="entry name" value="INACTIVE RECOMBINATION-PROMOTING NUCLEASE-LIKE PROTEIN RPNE-RELATED"/>
    <property type="match status" value="1"/>
</dbReference>
<reference evidence="3 4" key="1">
    <citation type="submission" date="2016-10" db="EMBL/GenBank/DDBJ databases">
        <authorList>
            <person name="de Groot N.N."/>
        </authorList>
    </citation>
    <scope>NUCLEOTIDE SEQUENCE [LARGE SCALE GENOMIC DNA]</scope>
    <source>
        <strain evidence="3 4">APO</strain>
    </source>
</reference>
<keyword evidence="4" id="KW-1185">Reference proteome</keyword>
<evidence type="ECO:0008006" key="5">
    <source>
        <dbReference type="Google" id="ProtNLM"/>
    </source>
</evidence>
<evidence type="ECO:0000313" key="4">
    <source>
        <dbReference type="Proteomes" id="UP000199230"/>
    </source>
</evidence>
<evidence type="ECO:0000313" key="3">
    <source>
        <dbReference type="EMBL" id="SDZ24492.1"/>
    </source>
</evidence>
<protein>
    <recommendedName>
        <fullName evidence="5">Transposase (putative) YhgA-like domain-containing protein</fullName>
    </recommendedName>
</protein>
<sequence>MDHNVVKNPHDTFFKENFSRTDVAHSFLTYYLPEDVLSQIDLTSLNPEKDRFINKSLKESHSDMLYSTRINGQDGYIYFLFEHKSYVEKDTLFQLMSYMTDIWRADMKQDIKELPVIIPLVIYCGASTWQAKTRLGDMIAGYHALPETIKKYVPDYEYPFYDLSHYSVDEMKGSARFQIMTSAFQSVFRRQQKHRDSRDVILRAGEHLRQMENQEDAMDCFETLLRYLNNEGKPMNRQEMEAIAEQLKGIYAKGSEVMKSTADLLREEGIQLGEARGEARGIQRGKQEEKANTLIKQLTKRFHVLPEEIKERIRQLDTDTLDLMLIEIFDYQSVDDVKKWLH</sequence>
<dbReference type="Pfam" id="PF04754">
    <property type="entry name" value="Transposase_31"/>
    <property type="match status" value="1"/>
</dbReference>
<dbReference type="GO" id="GO:1990238">
    <property type="term" value="F:double-stranded DNA endonuclease activity"/>
    <property type="evidence" value="ECO:0007669"/>
    <property type="project" value="TreeGrafter"/>
</dbReference>
<dbReference type="InterPro" id="IPR006842">
    <property type="entry name" value="Transposase_31"/>
</dbReference>
<dbReference type="STRING" id="159292.SAMN05192546_1213"/>
<dbReference type="Proteomes" id="UP000199230">
    <property type="component" value="Unassembled WGS sequence"/>
</dbReference>
<dbReference type="InterPro" id="IPR025587">
    <property type="entry name" value="DUF4351"/>
</dbReference>
<dbReference type="EMBL" id="FNPV01000021">
    <property type="protein sequence ID" value="SDZ24492.1"/>
    <property type="molecule type" value="Genomic_DNA"/>
</dbReference>
<gene>
    <name evidence="3" type="ORF">SAMN05192546_1213</name>
</gene>
<evidence type="ECO:0000259" key="1">
    <source>
        <dbReference type="Pfam" id="PF04754"/>
    </source>
</evidence>
<name>A0A1H3RF78_9FIRM</name>
<evidence type="ECO:0000259" key="2">
    <source>
        <dbReference type="Pfam" id="PF14261"/>
    </source>
</evidence>
<dbReference type="PANTHER" id="PTHR34611">
    <property type="match status" value="1"/>
</dbReference>
<dbReference type="GO" id="GO:0006310">
    <property type="term" value="P:DNA recombination"/>
    <property type="evidence" value="ECO:0007669"/>
    <property type="project" value="TreeGrafter"/>
</dbReference>